<evidence type="ECO:0000313" key="4">
    <source>
        <dbReference type="Proteomes" id="UP001385951"/>
    </source>
</evidence>
<feature type="coiled-coil region" evidence="1">
    <location>
        <begin position="451"/>
        <end position="485"/>
    </location>
</feature>
<feature type="region of interest" description="Disordered" evidence="2">
    <location>
        <begin position="809"/>
        <end position="883"/>
    </location>
</feature>
<feature type="coiled-coil region" evidence="1">
    <location>
        <begin position="521"/>
        <end position="554"/>
    </location>
</feature>
<feature type="coiled-coil region" evidence="1">
    <location>
        <begin position="619"/>
        <end position="656"/>
    </location>
</feature>
<feature type="region of interest" description="Disordered" evidence="2">
    <location>
        <begin position="327"/>
        <end position="348"/>
    </location>
</feature>
<feature type="region of interest" description="Disordered" evidence="2">
    <location>
        <begin position="575"/>
        <end position="599"/>
    </location>
</feature>
<evidence type="ECO:0000256" key="1">
    <source>
        <dbReference type="SAM" id="Coils"/>
    </source>
</evidence>
<feature type="compositionally biased region" description="Basic and acidic residues" evidence="2">
    <location>
        <begin position="575"/>
        <end position="584"/>
    </location>
</feature>
<feature type="region of interest" description="Disordered" evidence="2">
    <location>
        <begin position="252"/>
        <end position="276"/>
    </location>
</feature>
<feature type="compositionally biased region" description="Acidic residues" evidence="2">
    <location>
        <begin position="820"/>
        <end position="835"/>
    </location>
</feature>
<reference evidence="3 4" key="1">
    <citation type="submission" date="2022-09" db="EMBL/GenBank/DDBJ databases">
        <authorList>
            <person name="Palmer J.M."/>
        </authorList>
    </citation>
    <scope>NUCLEOTIDE SEQUENCE [LARGE SCALE GENOMIC DNA]</scope>
    <source>
        <strain evidence="3 4">DSM 7382</strain>
    </source>
</reference>
<gene>
    <name evidence="3" type="ORF">QCA50_018603</name>
</gene>
<keyword evidence="4" id="KW-1185">Reference proteome</keyword>
<dbReference type="EMBL" id="JASBNA010000072">
    <property type="protein sequence ID" value="KAK7678388.1"/>
    <property type="molecule type" value="Genomic_DNA"/>
</dbReference>
<name>A0AAW0FCC3_9APHY</name>
<feature type="coiled-coil region" evidence="1">
    <location>
        <begin position="351"/>
        <end position="401"/>
    </location>
</feature>
<feature type="compositionally biased region" description="Polar residues" evidence="2">
    <location>
        <begin position="174"/>
        <end position="183"/>
    </location>
</feature>
<comment type="caution">
    <text evidence="3">The sequence shown here is derived from an EMBL/GenBank/DDBJ whole genome shotgun (WGS) entry which is preliminary data.</text>
</comment>
<accession>A0AAW0FCC3</accession>
<feature type="region of interest" description="Disordered" evidence="2">
    <location>
        <begin position="743"/>
        <end position="796"/>
    </location>
</feature>
<dbReference type="Proteomes" id="UP001385951">
    <property type="component" value="Unassembled WGS sequence"/>
</dbReference>
<evidence type="ECO:0000256" key="2">
    <source>
        <dbReference type="SAM" id="MobiDB-lite"/>
    </source>
</evidence>
<feature type="compositionally biased region" description="Basic and acidic residues" evidence="2">
    <location>
        <begin position="766"/>
        <end position="779"/>
    </location>
</feature>
<feature type="region of interest" description="Disordered" evidence="2">
    <location>
        <begin position="116"/>
        <end position="183"/>
    </location>
</feature>
<protein>
    <submittedName>
        <fullName evidence="3">Uncharacterized protein</fullName>
    </submittedName>
</protein>
<feature type="compositionally biased region" description="Basic and acidic residues" evidence="2">
    <location>
        <begin position="743"/>
        <end position="752"/>
    </location>
</feature>
<feature type="compositionally biased region" description="Basic residues" evidence="2">
    <location>
        <begin position="691"/>
        <end position="701"/>
    </location>
</feature>
<feature type="compositionally biased region" description="Polar residues" evidence="2">
    <location>
        <begin position="756"/>
        <end position="765"/>
    </location>
</feature>
<keyword evidence="1" id="KW-0175">Coiled coil</keyword>
<feature type="compositionally biased region" description="Basic residues" evidence="2">
    <location>
        <begin position="867"/>
        <end position="883"/>
    </location>
</feature>
<feature type="region of interest" description="Disordered" evidence="2">
    <location>
        <begin position="675"/>
        <end position="703"/>
    </location>
</feature>
<dbReference type="AlphaFoldDB" id="A0AAW0FCC3"/>
<feature type="compositionally biased region" description="Polar residues" evidence="2">
    <location>
        <begin position="116"/>
        <end position="128"/>
    </location>
</feature>
<feature type="compositionally biased region" description="Polar residues" evidence="2">
    <location>
        <begin position="330"/>
        <end position="344"/>
    </location>
</feature>
<evidence type="ECO:0000313" key="3">
    <source>
        <dbReference type="EMBL" id="KAK7678388.1"/>
    </source>
</evidence>
<feature type="compositionally biased region" description="Pro residues" evidence="2">
    <location>
        <begin position="843"/>
        <end position="854"/>
    </location>
</feature>
<feature type="compositionally biased region" description="Basic residues" evidence="2">
    <location>
        <begin position="585"/>
        <end position="594"/>
    </location>
</feature>
<organism evidence="3 4">
    <name type="scientific">Cerrena zonata</name>
    <dbReference type="NCBI Taxonomy" id="2478898"/>
    <lineage>
        <taxon>Eukaryota</taxon>
        <taxon>Fungi</taxon>
        <taxon>Dikarya</taxon>
        <taxon>Basidiomycota</taxon>
        <taxon>Agaricomycotina</taxon>
        <taxon>Agaricomycetes</taxon>
        <taxon>Polyporales</taxon>
        <taxon>Cerrenaceae</taxon>
        <taxon>Cerrena</taxon>
    </lineage>
</organism>
<proteinExistence type="predicted"/>
<sequence>MFSYYHSPSDSDKVFSSGLASRKSYAETSITSLSEPTPTKTLYPASYNRIISDKENYDLSGHDYHDLLEYPEDLAQELTPKQLQNILKKQIEPEVYIPPETSYPVEAIPHNESPSRILNQLNDENNNVPELLPGSESPPSPEPCKSPRAPTPSSKPKAVEHLTPRKPYLVVSPASAQDDNESILTRQTTTSDYFTYYYDYWHRKSRSKPPQLIQQSQFPTLKEPQSDTKNRDPIKVALDTSQIDNKILSEEGWSNEKNSPTRYRIPESIQDSPTPINDYDDELVMYLRKAIDKIKQKEDLKRNITPSDCDILAYLLEVLAKELKKKKSHGSLSQGIDNQSVKSTPQRDRELKKIKNILLNLERQQESLKATLDEVERVKNLEKQKNENKELELQKEKDIKDAETKGSIKIEREKQIDTESAAFTIDNKGKSTEEAKIKALEAHNEIDAEEHRQYLLQLEAEEEKMNQIELDIEEAERQRELQAAKKLSVERSESKLSIELRSPHIVGNSNDVQKAINDVEREEVSRNLQEENAAKEQQARELEIEERLRCANEDNFSWDDNGERVFQKSYNSKDIERESREQAKIRRSKSRIAKSKRDRELRKTKQAIYESKLADRKANLKMKAELKAIKREARAKEKLEKRKAKEQARAKRNSLNVPSVNSNIFASAASENSDNEILFNQEPDNDGNQMKRNKSFKKSFKSKVQNMKKELGQDYVRHYRTSLGKRLTTNGVQNSNMIQKEYLPETPKKAEPKTPNQKNSNSGQKAEQHKPENKVKTVEPPKPAPKLSDPAPTTATTLLQPLYRYIKSYAAPKPAPKPVEDDDDYYTSDYSDVDDNLFARPKAAPPSAPAPVIPPATETSAQLKPQTKGKLRMKMPGLTRRKK</sequence>